<proteinExistence type="predicted"/>
<dbReference type="PANTHER" id="PTHR35149:SF2">
    <property type="entry name" value="DUF262 DOMAIN-CONTAINING PROTEIN"/>
    <property type="match status" value="1"/>
</dbReference>
<protein>
    <submittedName>
        <fullName evidence="3">DUF262 domain-containing HNH endonuclease family protein</fullName>
    </submittedName>
</protein>
<feature type="domain" description="GmrSD restriction endonucleases N-terminal" evidence="1">
    <location>
        <begin position="12"/>
        <end position="230"/>
    </location>
</feature>
<sequence>MDQSVHTELLSLKQVVDKRYQFIIPSYQRPYVWSTNDIERLLNDIKLAYISNLDPKNSEPHYYIGTTLSSRRKDQKVLELIDGQQRTTTLILIALACHDFKKEIRHDILQVAIIDKKPRLHFEIREQVEAYFRTQAGLSEFGQLAQETLINDAFLKHIHEGLSCIKQQLRKIKEEREGFSDFSNFIDYIYDKVKWVNNIILTQTDLNKIFTSMNTAGVQLEPVDLVKSKILKKLSSHEEKLIYSDIWDVCQNMDVFFERSLRGKITEESWNKLDYKAIAAFDKNRQNFICSNQVEAQENKDIRAWSIDDIFNGLVDEILIPSIQEKTNVIEKDDEQDTSNFRSFLSFELLLIHALRIYKIKHQQSDIAQRITTANLQKIFDSFLEDAQESEVKKFIEILWQVRYQFDNHCVKWMEGDDGITKEELCLTYLSMNSNSNKNYYSRSKKDHSALELLQSVLIFTGNRSAQYWLTPFLIKLIDLAEYQTFESQTNYALKILEDIDNQLSLALDTQKEASYSFAQGVKIDTESWEDQSKYLKEAKGTSFEHYWFQKLEYVLWKAYSTRVDFKFKGYRITAKNSIEHVHPQNEKYGSKLDDDLLHSFGNLALLSPGQNSEYSNKAVTVKKAEFNKKSFYDSLKLKNLFDRISPNDDNLSHEMINQHQQDMIDLLKKHYT</sequence>
<keyword evidence="3" id="KW-0378">Hydrolase</keyword>
<dbReference type="InterPro" id="IPR011089">
    <property type="entry name" value="GmrSD_C"/>
</dbReference>
<keyword evidence="3" id="KW-0540">Nuclease</keyword>
<name>A0A8X8GIL9_ACIGI</name>
<dbReference type="InterPro" id="IPR004919">
    <property type="entry name" value="GmrSD_N"/>
</dbReference>
<organism evidence="3 4">
    <name type="scientific">Acinetobacter guillouiae</name>
    <name type="common">Acinetobacter genomosp. 11</name>
    <dbReference type="NCBI Taxonomy" id="106649"/>
    <lineage>
        <taxon>Bacteria</taxon>
        <taxon>Pseudomonadati</taxon>
        <taxon>Pseudomonadota</taxon>
        <taxon>Gammaproteobacteria</taxon>
        <taxon>Moraxellales</taxon>
        <taxon>Moraxellaceae</taxon>
        <taxon>Acinetobacter</taxon>
    </lineage>
</organism>
<dbReference type="EMBL" id="JAHWXT010000001">
    <property type="protein sequence ID" value="MCF0263428.1"/>
    <property type="molecule type" value="Genomic_DNA"/>
</dbReference>
<evidence type="ECO:0000313" key="3">
    <source>
        <dbReference type="EMBL" id="MCF0263428.1"/>
    </source>
</evidence>
<accession>A0A8X8GIL9</accession>
<evidence type="ECO:0000259" key="1">
    <source>
        <dbReference type="Pfam" id="PF03235"/>
    </source>
</evidence>
<dbReference type="PANTHER" id="PTHR35149">
    <property type="entry name" value="SLL5132 PROTEIN"/>
    <property type="match status" value="1"/>
</dbReference>
<gene>
    <name evidence="3" type="ORF">KW868_02945</name>
</gene>
<evidence type="ECO:0000259" key="2">
    <source>
        <dbReference type="Pfam" id="PF07510"/>
    </source>
</evidence>
<dbReference type="Proteomes" id="UP000887320">
    <property type="component" value="Unassembled WGS sequence"/>
</dbReference>
<evidence type="ECO:0000313" key="4">
    <source>
        <dbReference type="Proteomes" id="UP000887320"/>
    </source>
</evidence>
<feature type="domain" description="GmrSD restriction endonucleases C-terminal" evidence="2">
    <location>
        <begin position="529"/>
        <end position="666"/>
    </location>
</feature>
<dbReference type="AlphaFoldDB" id="A0A8X8GIL9"/>
<reference evidence="3" key="1">
    <citation type="submission" date="2021-07" db="EMBL/GenBank/DDBJ databases">
        <authorList>
            <person name="Fernandez M."/>
            <person name="Pereira P."/>
            <person name="Torres Tejerizo G.A."/>
            <person name="Gonzalez P."/>
            <person name="Agostini E."/>
        </authorList>
    </citation>
    <scope>NUCLEOTIDE SEQUENCE</scope>
    <source>
        <strain evidence="3">SFC 500-1A</strain>
    </source>
</reference>
<comment type="caution">
    <text evidence="3">The sequence shown here is derived from an EMBL/GenBank/DDBJ whole genome shotgun (WGS) entry which is preliminary data.</text>
</comment>
<keyword evidence="3" id="KW-0255">Endonuclease</keyword>
<dbReference type="Pfam" id="PF07510">
    <property type="entry name" value="GmrSD_C"/>
    <property type="match status" value="1"/>
</dbReference>
<dbReference type="Pfam" id="PF03235">
    <property type="entry name" value="GmrSD_N"/>
    <property type="match status" value="1"/>
</dbReference>
<dbReference type="RefSeq" id="WP_234622669.1">
    <property type="nucleotide sequence ID" value="NZ_JAHWXT010000001.1"/>
</dbReference>
<dbReference type="GO" id="GO:0004519">
    <property type="term" value="F:endonuclease activity"/>
    <property type="evidence" value="ECO:0007669"/>
    <property type="project" value="UniProtKB-KW"/>
</dbReference>